<dbReference type="FunFam" id="3.90.70.10:FF:000119">
    <property type="entry name" value="Ubiquitin specific peptidase 36"/>
    <property type="match status" value="1"/>
</dbReference>
<evidence type="ECO:0000259" key="10">
    <source>
        <dbReference type="PROSITE" id="PS50235"/>
    </source>
</evidence>
<dbReference type="PANTHER" id="PTHR24006:SF758">
    <property type="entry name" value="UBIQUITIN CARBOXYL-TERMINAL HYDROLASE 36"/>
    <property type="match status" value="1"/>
</dbReference>
<comment type="catalytic activity">
    <reaction evidence="1 8">
        <text>Thiol-dependent hydrolysis of ester, thioester, amide, peptide and isopeptide bonds formed by the C-terminal Gly of ubiquitin (a 76-residue protein attached to proteins as an intracellular targeting signal).</text>
        <dbReference type="EC" id="3.4.19.12"/>
    </reaction>
</comment>
<feature type="region of interest" description="Disordered" evidence="9">
    <location>
        <begin position="73"/>
        <end position="95"/>
    </location>
</feature>
<feature type="domain" description="USP" evidence="10">
    <location>
        <begin position="124"/>
        <end position="474"/>
    </location>
</feature>
<dbReference type="Pfam" id="PF00443">
    <property type="entry name" value="UCH"/>
    <property type="match status" value="1"/>
</dbReference>
<evidence type="ECO:0000256" key="1">
    <source>
        <dbReference type="ARBA" id="ARBA00000707"/>
    </source>
</evidence>
<keyword evidence="7 8" id="KW-0788">Thiol protease</keyword>
<dbReference type="PROSITE" id="PS00972">
    <property type="entry name" value="USP_1"/>
    <property type="match status" value="1"/>
</dbReference>
<dbReference type="SUPFAM" id="SSF54001">
    <property type="entry name" value="Cysteine proteinases"/>
    <property type="match status" value="1"/>
</dbReference>
<dbReference type="EMBL" id="OC317126">
    <property type="protein sequence ID" value="CAD7395020.1"/>
    <property type="molecule type" value="Genomic_DNA"/>
</dbReference>
<protein>
    <recommendedName>
        <fullName evidence="8">Ubiquitin carboxyl-terminal hydrolase</fullName>
        <ecNumber evidence="8">3.4.19.12</ecNumber>
    </recommendedName>
</protein>
<dbReference type="PANTHER" id="PTHR24006">
    <property type="entry name" value="UBIQUITIN CARBOXYL-TERMINAL HYDROLASE"/>
    <property type="match status" value="1"/>
</dbReference>
<organism evidence="11">
    <name type="scientific">Timema cristinae</name>
    <name type="common">Walking stick</name>
    <dbReference type="NCBI Taxonomy" id="61476"/>
    <lineage>
        <taxon>Eukaryota</taxon>
        <taxon>Metazoa</taxon>
        <taxon>Ecdysozoa</taxon>
        <taxon>Arthropoda</taxon>
        <taxon>Hexapoda</taxon>
        <taxon>Insecta</taxon>
        <taxon>Pterygota</taxon>
        <taxon>Neoptera</taxon>
        <taxon>Polyneoptera</taxon>
        <taxon>Phasmatodea</taxon>
        <taxon>Timematodea</taxon>
        <taxon>Timematoidea</taxon>
        <taxon>Timematidae</taxon>
        <taxon>Timema</taxon>
    </lineage>
</organism>
<dbReference type="InterPro" id="IPR038765">
    <property type="entry name" value="Papain-like_cys_pep_sf"/>
</dbReference>
<dbReference type="GO" id="GO:0006508">
    <property type="term" value="P:proteolysis"/>
    <property type="evidence" value="ECO:0007669"/>
    <property type="project" value="UniProtKB-KW"/>
</dbReference>
<dbReference type="GO" id="GO:0042981">
    <property type="term" value="P:regulation of apoptotic process"/>
    <property type="evidence" value="ECO:0007669"/>
    <property type="project" value="TreeGrafter"/>
</dbReference>
<evidence type="ECO:0000256" key="6">
    <source>
        <dbReference type="ARBA" id="ARBA00022801"/>
    </source>
</evidence>
<dbReference type="Gene3D" id="3.90.70.10">
    <property type="entry name" value="Cysteine proteinases"/>
    <property type="match status" value="1"/>
</dbReference>
<keyword evidence="6 8" id="KW-0378">Hydrolase</keyword>
<comment type="similarity">
    <text evidence="3 8">Belongs to the peptidase C19 family.</text>
</comment>
<evidence type="ECO:0000313" key="11">
    <source>
        <dbReference type="EMBL" id="CAD7395020.1"/>
    </source>
</evidence>
<feature type="region of interest" description="Disordered" evidence="9">
    <location>
        <begin position="598"/>
        <end position="654"/>
    </location>
</feature>
<evidence type="ECO:0000256" key="5">
    <source>
        <dbReference type="ARBA" id="ARBA00022786"/>
    </source>
</evidence>
<dbReference type="InterPro" id="IPR018200">
    <property type="entry name" value="USP_CS"/>
</dbReference>
<dbReference type="GO" id="GO:0005730">
    <property type="term" value="C:nucleolus"/>
    <property type="evidence" value="ECO:0007669"/>
    <property type="project" value="UniProtKB-SubCell"/>
</dbReference>
<accession>A0A7R9CHX0</accession>
<dbReference type="InterPro" id="IPR001394">
    <property type="entry name" value="Peptidase_C19_UCH"/>
</dbReference>
<dbReference type="GO" id="GO:0005829">
    <property type="term" value="C:cytosol"/>
    <property type="evidence" value="ECO:0007669"/>
    <property type="project" value="TreeGrafter"/>
</dbReference>
<dbReference type="PROSITE" id="PS50235">
    <property type="entry name" value="USP_3"/>
    <property type="match status" value="1"/>
</dbReference>
<proteinExistence type="inferred from homology"/>
<name>A0A7R9CHX0_TIMCR</name>
<dbReference type="EC" id="3.4.19.12" evidence="8"/>
<dbReference type="AlphaFoldDB" id="A0A7R9CHX0"/>
<feature type="region of interest" description="Disordered" evidence="9">
    <location>
        <begin position="827"/>
        <end position="879"/>
    </location>
</feature>
<keyword evidence="5 8" id="KW-0833">Ubl conjugation pathway</keyword>
<comment type="subcellular location">
    <subcellularLocation>
        <location evidence="2">Nucleus</location>
        <location evidence="2">Nucleolus</location>
    </subcellularLocation>
</comment>
<evidence type="ECO:0000256" key="7">
    <source>
        <dbReference type="ARBA" id="ARBA00022807"/>
    </source>
</evidence>
<dbReference type="InterPro" id="IPR050164">
    <property type="entry name" value="Peptidase_C19"/>
</dbReference>
<evidence type="ECO:0000256" key="8">
    <source>
        <dbReference type="RuleBase" id="RU366025"/>
    </source>
</evidence>
<evidence type="ECO:0000256" key="3">
    <source>
        <dbReference type="ARBA" id="ARBA00009085"/>
    </source>
</evidence>
<feature type="compositionally biased region" description="Low complexity" evidence="9">
    <location>
        <begin position="834"/>
        <end position="845"/>
    </location>
</feature>
<dbReference type="GO" id="GO:0016579">
    <property type="term" value="P:protein deubiquitination"/>
    <property type="evidence" value="ECO:0007669"/>
    <property type="project" value="InterPro"/>
</dbReference>
<gene>
    <name evidence="11" type="ORF">TCEB3V08_LOCUS2913</name>
</gene>
<feature type="compositionally biased region" description="Polar residues" evidence="9">
    <location>
        <begin position="640"/>
        <end position="654"/>
    </location>
</feature>
<evidence type="ECO:0000256" key="2">
    <source>
        <dbReference type="ARBA" id="ARBA00004604"/>
    </source>
</evidence>
<dbReference type="InterPro" id="IPR028889">
    <property type="entry name" value="USP"/>
</dbReference>
<reference evidence="11" key="1">
    <citation type="submission" date="2020-11" db="EMBL/GenBank/DDBJ databases">
        <authorList>
            <person name="Tran Van P."/>
        </authorList>
    </citation>
    <scope>NUCLEOTIDE SEQUENCE</scope>
</reference>
<evidence type="ECO:0000256" key="4">
    <source>
        <dbReference type="ARBA" id="ARBA00022670"/>
    </source>
</evidence>
<evidence type="ECO:0000256" key="9">
    <source>
        <dbReference type="SAM" id="MobiDB-lite"/>
    </source>
</evidence>
<keyword evidence="4 8" id="KW-0645">Protease</keyword>
<sequence length="879" mass="95932">MPASGGDPVSTALRLSLASSNGHNDLDNKLVASSTRVLLSHIGYELSDSFQSTVLHNLKNKYIVLKSEGSVKENGSATNVSNNHTKPFSNMKPNSDNVLPTPKVTLFPAERVQLGWRGTYPVGAGMINMGNTCYLNSTLQALFHVPALVNWLESDADHLAKCSSSTGSIQGECTICAMHKTLKTSHSKSGGAMKPVSIYSKLKLICKHLMHGQQEDAHEFLRYLLESMEKAYLTRFKAKGPQLSLTDQLRDPSLLHVGKNSADICDWRVSCGKHGKPSSLVCLQCHAVSTTFQHFQDLLLDIRRASTLDDALAGYFCRERLDDDAYRCERCHKKVSATKKFCIEKPPLVLCLQFKRFSIMGGKINKHVSFSQRLDLTRFLYPQSPLKGQQPLTYRLSAMVTHMGSSVHCGHYTAVALTSSGHYYHFDDSSLANTLVMLSSTAEDEEIEVRISVRPISLHSALETNAYIIIYEMERNPHKVVPSCSTPGSSTVTSSLASLNSVDINGQRYGPSIRPIVPPLKPPDHKFTPAIVPVHNRSGSSMTPSAVRFTSPTVAKPTNRPAVFPVYKPNTSTSQLPPVKDRGRVAFELQPRLGVHVKNTKVNHHLPSTTSLVPYESDDSSGSDAESPPVRGLDMPSLSPCFSRSPQESNASSSLTLFPRIGQAKEIVPRVLDSNKEGKVLVASNKDVGLVACQSVLSNTSVERGSVEIVSGSETLNKVRKPEVEALQVNTCLPVTPLKITKSGWQVTDVSLHSPSVHSESSGISVASSTTGWTVSDVKRCQAATSSPKKKIVNGSFEDSGKSSVGVEGRMKEFVSRILPGPQFTDKQLSKAVSQSQSKQTNNQSECSPLLSDPKNHPGSNSELVHTKDEKRERKVKKK</sequence>
<dbReference type="PROSITE" id="PS00973">
    <property type="entry name" value="USP_2"/>
    <property type="match status" value="1"/>
</dbReference>
<dbReference type="GO" id="GO:0004843">
    <property type="term" value="F:cysteine-type deubiquitinase activity"/>
    <property type="evidence" value="ECO:0007669"/>
    <property type="project" value="UniProtKB-UniRule"/>
</dbReference>
<feature type="region of interest" description="Disordered" evidence="9">
    <location>
        <begin position="784"/>
        <end position="805"/>
    </location>
</feature>